<dbReference type="Proteomes" id="UP000649573">
    <property type="component" value="Unassembled WGS sequence"/>
</dbReference>
<dbReference type="InterPro" id="IPR036736">
    <property type="entry name" value="ACP-like_sf"/>
</dbReference>
<accession>A0ABQ2VAA0</accession>
<sequence>METPAHASRDFWRDKLLGGGFTEIPRWTLDQVEAVAEHEELIPDDHLAAVRRLADALEVPLSSVLLAAHAKVLAALTGEREVVTGYVAVAGEPPLPCRLSTEPDSWRDLISHTRRAESELLAYKDFPVDDLRHELGLTEPLFETVADLTGAGRDPVPDGNTVLSLGISWRGGQLVLRLRYRACAIDAHHAGRIGGYHRTALALIAADPDAEHGRQSLLSGEELRFQLDQLAGARRELPDQRIHELFEQRVEAHPNAVAAVHRGREWTYRELNARANRLGRALLARGLRQEDVVAVVMERDLDWMASVLAIFKAGGAYLPLEPHFPAGRIATALSRAECTLVLTERGSTTTLERALDSLPGVRKLLVDAAYAEDHADGNLGVDVAPNDLAYVLFTSGSTGEPKGVMCEHAGMLNHIYAKIADLEIREGEVIPQTGPQCFDISIWQLVAALLVGGRTVLVEQEVIMDIERLVDTVVDSQCGVLQLVPSYLDLVLSFLERHPRDLPHLHTVSPTGDFLKKELVQRWFAAQPTIKLVNTYGLTETSDDAVHEIMDRVPDADRVPLGRPITNVTVYVLDENLSPVPLGAPGVIAFSGICVGRGYINDAERTRQVFMADPHRPDRRLCRTGDYGRWRPDGKLEFLGRRDDQVKIRGFRVEISEIENALLRVPGLQDGAVVVAGDADRGKRLVAFYSGVRPLDSAVVRDRLGESLPEYMVPAAFHWQERLPLTANGKIDRRTLTALAGELGVIEDGFQPPSTLTERRLAAAWSTVLGIPGDQIDRRDHFFDRGGTSLSAVTLAITLDRAVSVTDITRHAVLADLAHVLDRGSGQDVATSPARTSSSN</sequence>
<evidence type="ECO:0000313" key="4">
    <source>
        <dbReference type="EMBL" id="GGU73745.1"/>
    </source>
</evidence>
<dbReference type="PANTHER" id="PTHR45527:SF1">
    <property type="entry name" value="FATTY ACID SYNTHASE"/>
    <property type="match status" value="1"/>
</dbReference>
<dbReference type="SMART" id="SM00823">
    <property type="entry name" value="PKS_PP"/>
    <property type="match status" value="1"/>
</dbReference>
<dbReference type="PROSITE" id="PS00455">
    <property type="entry name" value="AMP_BINDING"/>
    <property type="match status" value="1"/>
</dbReference>
<feature type="domain" description="Carrier" evidence="3">
    <location>
        <begin position="752"/>
        <end position="837"/>
    </location>
</feature>
<keyword evidence="2" id="KW-0597">Phosphoprotein</keyword>
<protein>
    <recommendedName>
        <fullName evidence="3">Carrier domain-containing protein</fullName>
    </recommendedName>
</protein>
<dbReference type="CDD" id="cd05930">
    <property type="entry name" value="A_NRPS"/>
    <property type="match status" value="1"/>
</dbReference>
<dbReference type="EMBL" id="BMRE01000054">
    <property type="protein sequence ID" value="GGU73745.1"/>
    <property type="molecule type" value="Genomic_DNA"/>
</dbReference>
<dbReference type="Gene3D" id="1.10.1200.10">
    <property type="entry name" value="ACP-like"/>
    <property type="match status" value="1"/>
</dbReference>
<dbReference type="Gene3D" id="3.30.559.30">
    <property type="entry name" value="Nonribosomal peptide synthetase, condensation domain"/>
    <property type="match status" value="1"/>
</dbReference>
<dbReference type="Gene3D" id="2.30.38.10">
    <property type="entry name" value="Luciferase, Domain 3"/>
    <property type="match status" value="1"/>
</dbReference>
<dbReference type="InterPro" id="IPR020806">
    <property type="entry name" value="PKS_PP-bd"/>
</dbReference>
<dbReference type="InterPro" id="IPR045851">
    <property type="entry name" value="AMP-bd_C_sf"/>
</dbReference>
<dbReference type="Pfam" id="PF13193">
    <property type="entry name" value="AMP-binding_C"/>
    <property type="match status" value="1"/>
</dbReference>
<keyword evidence="1" id="KW-0596">Phosphopantetheine</keyword>
<dbReference type="InterPro" id="IPR000873">
    <property type="entry name" value="AMP-dep_synth/lig_dom"/>
</dbReference>
<dbReference type="RefSeq" id="WP_229813316.1">
    <property type="nucleotide sequence ID" value="NZ_BMRE01000054.1"/>
</dbReference>
<evidence type="ECO:0000256" key="2">
    <source>
        <dbReference type="ARBA" id="ARBA00022553"/>
    </source>
</evidence>
<dbReference type="SUPFAM" id="SSF52777">
    <property type="entry name" value="CoA-dependent acyltransferases"/>
    <property type="match status" value="1"/>
</dbReference>
<name>A0ABQ2VAA0_9PSEU</name>
<gene>
    <name evidence="4" type="ORF">GCM10010178_76480</name>
</gene>
<dbReference type="Pfam" id="PF00501">
    <property type="entry name" value="AMP-binding"/>
    <property type="match status" value="1"/>
</dbReference>
<dbReference type="InterPro" id="IPR009081">
    <property type="entry name" value="PP-bd_ACP"/>
</dbReference>
<dbReference type="Gene3D" id="3.40.50.980">
    <property type="match status" value="2"/>
</dbReference>
<evidence type="ECO:0000256" key="1">
    <source>
        <dbReference type="ARBA" id="ARBA00022450"/>
    </source>
</evidence>
<keyword evidence="5" id="KW-1185">Reference proteome</keyword>
<dbReference type="SUPFAM" id="SSF56801">
    <property type="entry name" value="Acetyl-CoA synthetase-like"/>
    <property type="match status" value="1"/>
</dbReference>
<evidence type="ECO:0000259" key="3">
    <source>
        <dbReference type="PROSITE" id="PS50075"/>
    </source>
</evidence>
<dbReference type="Pfam" id="PF00550">
    <property type="entry name" value="PP-binding"/>
    <property type="match status" value="1"/>
</dbReference>
<proteinExistence type="predicted"/>
<dbReference type="InterPro" id="IPR020845">
    <property type="entry name" value="AMP-binding_CS"/>
</dbReference>
<dbReference type="InterPro" id="IPR010071">
    <property type="entry name" value="AA_adenyl_dom"/>
</dbReference>
<dbReference type="InterPro" id="IPR025110">
    <property type="entry name" value="AMP-bd_C"/>
</dbReference>
<organism evidence="4 5">
    <name type="scientific">Lentzea flava</name>
    <dbReference type="NCBI Taxonomy" id="103732"/>
    <lineage>
        <taxon>Bacteria</taxon>
        <taxon>Bacillati</taxon>
        <taxon>Actinomycetota</taxon>
        <taxon>Actinomycetes</taxon>
        <taxon>Pseudonocardiales</taxon>
        <taxon>Pseudonocardiaceae</taxon>
        <taxon>Lentzea</taxon>
    </lineage>
</organism>
<dbReference type="Gene3D" id="3.30.300.30">
    <property type="match status" value="1"/>
</dbReference>
<dbReference type="PANTHER" id="PTHR45527">
    <property type="entry name" value="NONRIBOSOMAL PEPTIDE SYNTHETASE"/>
    <property type="match status" value="1"/>
</dbReference>
<dbReference type="PROSITE" id="PS50075">
    <property type="entry name" value="CARRIER"/>
    <property type="match status" value="1"/>
</dbReference>
<comment type="caution">
    <text evidence="4">The sequence shown here is derived from an EMBL/GenBank/DDBJ whole genome shotgun (WGS) entry which is preliminary data.</text>
</comment>
<reference evidence="5" key="1">
    <citation type="journal article" date="2019" name="Int. J. Syst. Evol. Microbiol.">
        <title>The Global Catalogue of Microorganisms (GCM) 10K type strain sequencing project: providing services to taxonomists for standard genome sequencing and annotation.</title>
        <authorList>
            <consortium name="The Broad Institute Genomics Platform"/>
            <consortium name="The Broad Institute Genome Sequencing Center for Infectious Disease"/>
            <person name="Wu L."/>
            <person name="Ma J."/>
        </authorList>
    </citation>
    <scope>NUCLEOTIDE SEQUENCE [LARGE SCALE GENOMIC DNA]</scope>
    <source>
        <strain evidence="5">JCM 3296</strain>
    </source>
</reference>
<evidence type="ECO:0000313" key="5">
    <source>
        <dbReference type="Proteomes" id="UP000649573"/>
    </source>
</evidence>
<dbReference type="NCBIfam" id="TIGR01733">
    <property type="entry name" value="AA-adenyl-dom"/>
    <property type="match status" value="1"/>
</dbReference>
<dbReference type="SUPFAM" id="SSF47336">
    <property type="entry name" value="ACP-like"/>
    <property type="match status" value="1"/>
</dbReference>